<feature type="coiled-coil region" evidence="1">
    <location>
        <begin position="1"/>
        <end position="92"/>
    </location>
</feature>
<protein>
    <recommendedName>
        <fullName evidence="3">Ead/Ea22-like family protein</fullName>
    </recommendedName>
</protein>
<evidence type="ECO:0008006" key="3">
    <source>
        <dbReference type="Google" id="ProtNLM"/>
    </source>
</evidence>
<organism evidence="2">
    <name type="scientific">Dulem virus 33</name>
    <dbReference type="NCBI Taxonomy" id="3145751"/>
    <lineage>
        <taxon>Viruses</taxon>
        <taxon>Duplodnaviria</taxon>
        <taxon>Heunggongvirae</taxon>
        <taxon>Uroviricota</taxon>
        <taxon>Caudoviricetes</taxon>
    </lineage>
</organism>
<accession>A0AAU8B9M1</accession>
<dbReference type="EMBL" id="PP511792">
    <property type="protein sequence ID" value="XCD07617.1"/>
    <property type="molecule type" value="Genomic_DNA"/>
</dbReference>
<reference evidence="2" key="1">
    <citation type="submission" date="2024-03" db="EMBL/GenBank/DDBJ databases">
        <title>Diverse circular DNA viruses in blood, oral, and fecal samples of captive lemurs.</title>
        <authorList>
            <person name="Paietta E.N."/>
            <person name="Kraberger S."/>
            <person name="Lund M.C."/>
            <person name="Custer J.M."/>
            <person name="Vargas K.M."/>
            <person name="Ehmke E.E."/>
            <person name="Yoder A.D."/>
            <person name="Varsani A."/>
        </authorList>
    </citation>
    <scope>NUCLEOTIDE SEQUENCE</scope>
    <source>
        <strain evidence="2">Duke_28FS_2</strain>
    </source>
</reference>
<evidence type="ECO:0000256" key="1">
    <source>
        <dbReference type="SAM" id="Coils"/>
    </source>
</evidence>
<evidence type="ECO:0000313" key="2">
    <source>
        <dbReference type="EMBL" id="XCD07617.1"/>
    </source>
</evidence>
<keyword evidence="1" id="KW-0175">Coiled coil</keyword>
<sequence length="176" mass="19984">MDNYKDLIERLKTDAEWAEGEEWENPICLWDDLVGAVSALTALTEENARLLDKLKSEQEAHAFWMAEEMGVQKQLRAELEKVKEKNAGLALALLYDRNPNEDCLGENEWAAIKAELRQAKRERDAAISDLQSVCEDSGDVCGLCKNLPCVPGNDHCVGWIWRGRVRWGIRYGHLAQ</sequence>
<name>A0AAU8B9M1_9CAUD</name>
<proteinExistence type="predicted"/>